<dbReference type="EMBL" id="ML996133">
    <property type="protein sequence ID" value="KAF2735707.1"/>
    <property type="molecule type" value="Genomic_DNA"/>
</dbReference>
<evidence type="ECO:0000313" key="3">
    <source>
        <dbReference type="Proteomes" id="UP000799444"/>
    </source>
</evidence>
<reference evidence="2" key="1">
    <citation type="journal article" date="2020" name="Stud. Mycol.">
        <title>101 Dothideomycetes genomes: a test case for predicting lifestyles and emergence of pathogens.</title>
        <authorList>
            <person name="Haridas S."/>
            <person name="Albert R."/>
            <person name="Binder M."/>
            <person name="Bloem J."/>
            <person name="Labutti K."/>
            <person name="Salamov A."/>
            <person name="Andreopoulos B."/>
            <person name="Baker S."/>
            <person name="Barry K."/>
            <person name="Bills G."/>
            <person name="Bluhm B."/>
            <person name="Cannon C."/>
            <person name="Castanera R."/>
            <person name="Culley D."/>
            <person name="Daum C."/>
            <person name="Ezra D."/>
            <person name="Gonzalez J."/>
            <person name="Henrissat B."/>
            <person name="Kuo A."/>
            <person name="Liang C."/>
            <person name="Lipzen A."/>
            <person name="Lutzoni F."/>
            <person name="Magnuson J."/>
            <person name="Mondo S."/>
            <person name="Nolan M."/>
            <person name="Ohm R."/>
            <person name="Pangilinan J."/>
            <person name="Park H.-J."/>
            <person name="Ramirez L."/>
            <person name="Alfaro M."/>
            <person name="Sun H."/>
            <person name="Tritt A."/>
            <person name="Yoshinaga Y."/>
            <person name="Zwiers L.-H."/>
            <person name="Turgeon B."/>
            <person name="Goodwin S."/>
            <person name="Spatafora J."/>
            <person name="Crous P."/>
            <person name="Grigoriev I."/>
        </authorList>
    </citation>
    <scope>NUCLEOTIDE SEQUENCE</scope>
    <source>
        <strain evidence="2">CBS 125425</strain>
    </source>
</reference>
<protein>
    <submittedName>
        <fullName evidence="2">Uncharacterized protein</fullName>
    </submittedName>
</protein>
<proteinExistence type="predicted"/>
<evidence type="ECO:0000313" key="2">
    <source>
        <dbReference type="EMBL" id="KAF2735707.1"/>
    </source>
</evidence>
<feature type="compositionally biased region" description="Basic and acidic residues" evidence="1">
    <location>
        <begin position="270"/>
        <end position="285"/>
    </location>
</feature>
<gene>
    <name evidence="2" type="ORF">EJ04DRAFT_522684</name>
</gene>
<sequence>MALPMKLVCSRQQVKLQGVYTDTSMVVRTSSILGTRVLRNVIYSHAKERLNPKLCDGKVSTVLVQHQYRPYATAYARGGLAGHPSHDDTKSAPYRCALGVPTVASSRAQRPFSILVYHLPSLTISAAGEQVDLSRAEQEAHGLFFTSRFLAPHCCAEKSVHLPRSAEKIPVLEKTSNRRIEALFSLALGANRDNVRLKREVDYQAQGAFVLMRPFIRGGPAHRRSQAECRWGHVDRVSSRWERRLPMFAPGYTTRVFASNSLASPTKCQLEGRRHGDQGMDRLPEDPESTAFRYQQGSSTCEYSRSH</sequence>
<name>A0A9P4QXY9_9PLEO</name>
<accession>A0A9P4QXY9</accession>
<keyword evidence="3" id="KW-1185">Reference proteome</keyword>
<feature type="compositionally biased region" description="Polar residues" evidence="1">
    <location>
        <begin position="292"/>
        <end position="307"/>
    </location>
</feature>
<organism evidence="2 3">
    <name type="scientific">Polyplosphaeria fusca</name>
    <dbReference type="NCBI Taxonomy" id="682080"/>
    <lineage>
        <taxon>Eukaryota</taxon>
        <taxon>Fungi</taxon>
        <taxon>Dikarya</taxon>
        <taxon>Ascomycota</taxon>
        <taxon>Pezizomycotina</taxon>
        <taxon>Dothideomycetes</taxon>
        <taxon>Pleosporomycetidae</taxon>
        <taxon>Pleosporales</taxon>
        <taxon>Tetraplosphaeriaceae</taxon>
        <taxon>Polyplosphaeria</taxon>
    </lineage>
</organism>
<dbReference type="AlphaFoldDB" id="A0A9P4QXY9"/>
<comment type="caution">
    <text evidence="2">The sequence shown here is derived from an EMBL/GenBank/DDBJ whole genome shotgun (WGS) entry which is preliminary data.</text>
</comment>
<feature type="region of interest" description="Disordered" evidence="1">
    <location>
        <begin position="269"/>
        <end position="307"/>
    </location>
</feature>
<dbReference type="Proteomes" id="UP000799444">
    <property type="component" value="Unassembled WGS sequence"/>
</dbReference>
<evidence type="ECO:0000256" key="1">
    <source>
        <dbReference type="SAM" id="MobiDB-lite"/>
    </source>
</evidence>